<dbReference type="PANTHER" id="PTHR12526:SF630">
    <property type="entry name" value="GLYCOSYLTRANSFERASE"/>
    <property type="match status" value="1"/>
</dbReference>
<protein>
    <submittedName>
        <fullName evidence="3">Glycosyltransferase involved in cell wall bisynthesis</fullName>
    </submittedName>
</protein>
<keyword evidence="4" id="KW-1185">Reference proteome</keyword>
<keyword evidence="3" id="KW-0808">Transferase</keyword>
<evidence type="ECO:0000313" key="4">
    <source>
        <dbReference type="Proteomes" id="UP000199647"/>
    </source>
</evidence>
<dbReference type="SUPFAM" id="SSF53756">
    <property type="entry name" value="UDP-Glycosyltransferase/glycogen phosphorylase"/>
    <property type="match status" value="1"/>
</dbReference>
<sequence length="372" mass="41558">MPHVGKKRVAVLIGDLQSSGGIQRVAANLMATLNDHYEMILLSVDPTDRPVFVTPDMDVRYLGCGRPYGKRTRFLKSSIKFGLALRRFVKENRIDVVLAIWPDLASVAAVALPRDVVTIGCEHIAFSEPPRPVRKLRHRTYRYLDAVASLTEVDAPRYRKISRRVEVIPNAVSAVERSAFESREKMLLTIGHVIYRKGYDRLLWALQKPLLDHPDWKLTIVGGGEVGHVDWGFLGHLVDLTKALGLEGQVQFRPSTPDINSFYRRAAISVMGSRMEGLPMTLIEAKAHGLPTISFDCETGPREIIRDGVDGYLIANKTELFAEAAERLIADTELRRQMGVAAYEDASGRYSNEAVVRQWVSLIDSCLAAKSH</sequence>
<organism evidence="3 4">
    <name type="scientific">Faunimonas pinastri</name>
    <dbReference type="NCBI Taxonomy" id="1855383"/>
    <lineage>
        <taxon>Bacteria</taxon>
        <taxon>Pseudomonadati</taxon>
        <taxon>Pseudomonadota</taxon>
        <taxon>Alphaproteobacteria</taxon>
        <taxon>Hyphomicrobiales</taxon>
        <taxon>Afifellaceae</taxon>
        <taxon>Faunimonas</taxon>
    </lineage>
</organism>
<dbReference type="EMBL" id="FOFG01000002">
    <property type="protein sequence ID" value="SEQ02764.1"/>
    <property type="molecule type" value="Genomic_DNA"/>
</dbReference>
<dbReference type="GO" id="GO:0016757">
    <property type="term" value="F:glycosyltransferase activity"/>
    <property type="evidence" value="ECO:0007669"/>
    <property type="project" value="InterPro"/>
</dbReference>
<dbReference type="InterPro" id="IPR028098">
    <property type="entry name" value="Glyco_trans_4-like_N"/>
</dbReference>
<dbReference type="OrthoDB" id="9787617at2"/>
<dbReference type="RefSeq" id="WP_092495373.1">
    <property type="nucleotide sequence ID" value="NZ_FOFG01000002.1"/>
</dbReference>
<dbReference type="Gene3D" id="3.40.50.2000">
    <property type="entry name" value="Glycogen Phosphorylase B"/>
    <property type="match status" value="2"/>
</dbReference>
<evidence type="ECO:0000259" key="2">
    <source>
        <dbReference type="Pfam" id="PF13439"/>
    </source>
</evidence>
<dbReference type="CDD" id="cd03820">
    <property type="entry name" value="GT4_AmsD-like"/>
    <property type="match status" value="1"/>
</dbReference>
<reference evidence="3 4" key="1">
    <citation type="submission" date="2016-10" db="EMBL/GenBank/DDBJ databases">
        <authorList>
            <person name="de Groot N.N."/>
        </authorList>
    </citation>
    <scope>NUCLEOTIDE SEQUENCE [LARGE SCALE GENOMIC DNA]</scope>
    <source>
        <strain evidence="3 4">A52C2</strain>
    </source>
</reference>
<dbReference type="STRING" id="1855383.SAMN05216548_102205"/>
<name>A0A1H9CNN0_9HYPH</name>
<dbReference type="InterPro" id="IPR001296">
    <property type="entry name" value="Glyco_trans_1"/>
</dbReference>
<dbReference type="Pfam" id="PF13439">
    <property type="entry name" value="Glyco_transf_4"/>
    <property type="match status" value="1"/>
</dbReference>
<dbReference type="AlphaFoldDB" id="A0A1H9CNN0"/>
<dbReference type="Proteomes" id="UP000199647">
    <property type="component" value="Unassembled WGS sequence"/>
</dbReference>
<dbReference type="PANTHER" id="PTHR12526">
    <property type="entry name" value="GLYCOSYLTRANSFERASE"/>
    <property type="match status" value="1"/>
</dbReference>
<dbReference type="Pfam" id="PF00534">
    <property type="entry name" value="Glycos_transf_1"/>
    <property type="match status" value="1"/>
</dbReference>
<accession>A0A1H9CNN0</accession>
<gene>
    <name evidence="3" type="ORF">SAMN05216548_102205</name>
</gene>
<feature type="domain" description="Glycosyltransferase subfamily 4-like N-terminal" evidence="2">
    <location>
        <begin position="20"/>
        <end position="172"/>
    </location>
</feature>
<evidence type="ECO:0000259" key="1">
    <source>
        <dbReference type="Pfam" id="PF00534"/>
    </source>
</evidence>
<proteinExistence type="predicted"/>
<evidence type="ECO:0000313" key="3">
    <source>
        <dbReference type="EMBL" id="SEQ02764.1"/>
    </source>
</evidence>
<feature type="domain" description="Glycosyl transferase family 1" evidence="1">
    <location>
        <begin position="178"/>
        <end position="344"/>
    </location>
</feature>